<dbReference type="AlphaFoldDB" id="A0A4Y2KBB4"/>
<accession>A0A4Y2KBB4</accession>
<keyword evidence="3" id="KW-1185">Reference proteome</keyword>
<proteinExistence type="predicted"/>
<gene>
    <name evidence="2" type="ORF">AVEN_93119_1</name>
</gene>
<sequence>MLIFFYQFDANPYVTCLQPTYKGPYQVTHRGEKYFDVYVDGKVKRISIYRLKPAFFIEDETDDHPNFQQKTTLPKSDSKTEGINPEKYLESKTALRMTTSWSGLP</sequence>
<comment type="caution">
    <text evidence="2">The sequence shown here is derived from an EMBL/GenBank/DDBJ whole genome shotgun (WGS) entry which is preliminary data.</text>
</comment>
<reference evidence="2 3" key="1">
    <citation type="journal article" date="2019" name="Sci. Rep.">
        <title>Orb-weaving spider Araneus ventricosus genome elucidates the spidroin gene catalogue.</title>
        <authorList>
            <person name="Kono N."/>
            <person name="Nakamura H."/>
            <person name="Ohtoshi R."/>
            <person name="Moran D.A.P."/>
            <person name="Shinohara A."/>
            <person name="Yoshida Y."/>
            <person name="Fujiwara M."/>
            <person name="Mori M."/>
            <person name="Tomita M."/>
            <person name="Arakawa K."/>
        </authorList>
    </citation>
    <scope>NUCLEOTIDE SEQUENCE [LARGE SCALE GENOMIC DNA]</scope>
</reference>
<evidence type="ECO:0000256" key="1">
    <source>
        <dbReference type="SAM" id="MobiDB-lite"/>
    </source>
</evidence>
<name>A0A4Y2KBB4_ARAVE</name>
<feature type="region of interest" description="Disordered" evidence="1">
    <location>
        <begin position="62"/>
        <end position="85"/>
    </location>
</feature>
<protein>
    <submittedName>
        <fullName evidence="2">Uncharacterized protein</fullName>
    </submittedName>
</protein>
<dbReference type="EMBL" id="BGPR01004427">
    <property type="protein sequence ID" value="GBM99557.1"/>
    <property type="molecule type" value="Genomic_DNA"/>
</dbReference>
<evidence type="ECO:0000313" key="2">
    <source>
        <dbReference type="EMBL" id="GBM99557.1"/>
    </source>
</evidence>
<evidence type="ECO:0000313" key="3">
    <source>
        <dbReference type="Proteomes" id="UP000499080"/>
    </source>
</evidence>
<dbReference type="Proteomes" id="UP000499080">
    <property type="component" value="Unassembled WGS sequence"/>
</dbReference>
<dbReference type="OrthoDB" id="6472342at2759"/>
<feature type="compositionally biased region" description="Polar residues" evidence="1">
    <location>
        <begin position="66"/>
        <end position="75"/>
    </location>
</feature>
<organism evidence="2 3">
    <name type="scientific">Araneus ventricosus</name>
    <name type="common">Orbweaver spider</name>
    <name type="synonym">Epeira ventricosa</name>
    <dbReference type="NCBI Taxonomy" id="182803"/>
    <lineage>
        <taxon>Eukaryota</taxon>
        <taxon>Metazoa</taxon>
        <taxon>Ecdysozoa</taxon>
        <taxon>Arthropoda</taxon>
        <taxon>Chelicerata</taxon>
        <taxon>Arachnida</taxon>
        <taxon>Araneae</taxon>
        <taxon>Araneomorphae</taxon>
        <taxon>Entelegynae</taxon>
        <taxon>Araneoidea</taxon>
        <taxon>Araneidae</taxon>
        <taxon>Araneus</taxon>
    </lineage>
</organism>